<feature type="compositionally biased region" description="Polar residues" evidence="11">
    <location>
        <begin position="576"/>
        <end position="586"/>
    </location>
</feature>
<dbReference type="EMBL" id="OV651818">
    <property type="protein sequence ID" value="CAH1112586.1"/>
    <property type="molecule type" value="Genomic_DNA"/>
</dbReference>
<dbReference type="GO" id="GO:0061630">
    <property type="term" value="F:ubiquitin protein ligase activity"/>
    <property type="evidence" value="ECO:0007669"/>
    <property type="project" value="InterPro"/>
</dbReference>
<feature type="domain" description="BTB" evidence="13">
    <location>
        <begin position="342"/>
        <end position="407"/>
    </location>
</feature>
<dbReference type="SUPFAM" id="SSF49599">
    <property type="entry name" value="TRAF domain-like"/>
    <property type="match status" value="1"/>
</dbReference>
<dbReference type="InterPro" id="IPR011333">
    <property type="entry name" value="SKP1/BTB/POZ_sf"/>
</dbReference>
<evidence type="ECO:0000256" key="6">
    <source>
        <dbReference type="ARBA" id="ARBA00023242"/>
    </source>
</evidence>
<keyword evidence="6" id="KW-0539">Nucleus</keyword>
<dbReference type="GO" id="GO:0006357">
    <property type="term" value="P:regulation of transcription by RNA polymerase II"/>
    <property type="evidence" value="ECO:0007669"/>
    <property type="project" value="TreeGrafter"/>
</dbReference>
<proteinExistence type="predicted"/>
<dbReference type="Pfam" id="PF13923">
    <property type="entry name" value="zf-C3HC4_2"/>
    <property type="match status" value="1"/>
</dbReference>
<evidence type="ECO:0000256" key="9">
    <source>
        <dbReference type="PROSITE-ProRule" id="PRU00175"/>
    </source>
</evidence>
<dbReference type="SUPFAM" id="SSF54695">
    <property type="entry name" value="POZ domain"/>
    <property type="match status" value="1"/>
</dbReference>
<feature type="domain" description="RING-type" evidence="12">
    <location>
        <begin position="18"/>
        <end position="57"/>
    </location>
</feature>
<keyword evidence="15" id="KW-1185">Reference proteome</keyword>
<dbReference type="PANTHER" id="PTHR23110">
    <property type="entry name" value="BTB DOMAIN TRANSCRIPTION FACTOR"/>
    <property type="match status" value="1"/>
</dbReference>
<evidence type="ECO:0000256" key="4">
    <source>
        <dbReference type="ARBA" id="ARBA00022771"/>
    </source>
</evidence>
<dbReference type="Gene3D" id="3.30.40.10">
    <property type="entry name" value="Zinc/RING finger domain, C3HC4 (zinc finger)"/>
    <property type="match status" value="2"/>
</dbReference>
<evidence type="ECO:0000256" key="7">
    <source>
        <dbReference type="ARBA" id="ARBA00030556"/>
    </source>
</evidence>
<dbReference type="PROSITE" id="PS50089">
    <property type="entry name" value="ZF_RING_2"/>
    <property type="match status" value="1"/>
</dbReference>
<evidence type="ECO:0000313" key="15">
    <source>
        <dbReference type="Proteomes" id="UP001153636"/>
    </source>
</evidence>
<dbReference type="Pfam" id="PF08941">
    <property type="entry name" value="USP8_interact"/>
    <property type="match status" value="1"/>
</dbReference>
<dbReference type="InterPro" id="IPR051095">
    <property type="entry name" value="Dros_DevTransReg"/>
</dbReference>
<dbReference type="PANTHER" id="PTHR23110:SF81">
    <property type="entry name" value="BTB-PROTEIN-VII, ISOFORM F-RELATED"/>
    <property type="match status" value="1"/>
</dbReference>
<dbReference type="SUPFAM" id="SSF160088">
    <property type="entry name" value="NRDP1 C-terminal domain-like"/>
    <property type="match status" value="1"/>
</dbReference>
<dbReference type="AlphaFoldDB" id="A0A9P0D6W5"/>
<comment type="subcellular location">
    <subcellularLocation>
        <location evidence="1">Nucleus</location>
    </subcellularLocation>
</comment>
<dbReference type="InterPro" id="IPR037255">
    <property type="entry name" value="NRDP1_C"/>
</dbReference>
<dbReference type="InterPro" id="IPR015036">
    <property type="entry name" value="NRDP1"/>
</dbReference>
<keyword evidence="4 9" id="KW-0863">Zinc-finger</keyword>
<dbReference type="InterPro" id="IPR001841">
    <property type="entry name" value="Znf_RING"/>
</dbReference>
<dbReference type="GO" id="GO:0005634">
    <property type="term" value="C:nucleus"/>
    <property type="evidence" value="ECO:0007669"/>
    <property type="project" value="UniProtKB-SubCell"/>
</dbReference>
<feature type="coiled-coil region" evidence="10">
    <location>
        <begin position="135"/>
        <end position="169"/>
    </location>
</feature>
<evidence type="ECO:0000256" key="1">
    <source>
        <dbReference type="ARBA" id="ARBA00004123"/>
    </source>
</evidence>
<sequence>MGFELNRFQGEVDEELVCPICSEVLEDPIQAPVCEHTFCKTCITEWISRQPTCPVDRQILTSPQLRQVPRIIRNLLSRLCLTCDNAQYGCTRVLKLDALPAHLEECEHNPKRPLPCEQGCGLIIPKDELKDHNCVKELRALIHTQQQKLNEFQQEINEQRFLLAEQRREMQLLKDFMRAMRISNPSMRAIADAMERDEVLRWSNSLQRARVTRWGGMISTPDEILQRMIKRTLTEMGCPPHILDDLMENCHERRWPPGLCSLETRQNNRRQYENYICKRVPGKQAVMVLSCDNVHMGEDMMVEPGLFLRTKMTVQQYCLRWNNHQPNFISVFSSLLSSQCLVDVTLAAEGKQLQAHKVVLSACSSYFQSLFATNPCKHPIVILKDVKFLDLRVMVDFMYHGEVSVSQEQLPCILKTAEMLKIKGLTEIPMENPAAKCQSQTTEKTEMTQSTETWSLDENRPLSPSSPSSKRRRLKKNVICNPTITTESAEGTSNEILLSSVDNVFEAVLKTEESRSLEESPQKYNGIPVSSIQPSTSHHREAEQPVHQIITQVTPPEDINTSQHLECSPVEMARTCPTSQPTTVTYSPRSSQSPPPQEIQHMGPKRGRFLMRQSRIKREPDLCQEAEVEPAGLSQYLTVPTPLRIERQCSEPIPSISTSPDNLLHVPEHVLVKQHSHPILPSKSTESSTRSSHCPVIRHGPALGCNFCWNTVDTHGRILRRKTKYHCPECETNLCIVPCFQEYHKTQATGDPPNPNPILPSPTAKVYPKSM</sequence>
<evidence type="ECO:0000256" key="2">
    <source>
        <dbReference type="ARBA" id="ARBA00015711"/>
    </source>
</evidence>
<dbReference type="SMART" id="SM00504">
    <property type="entry name" value="Ubox"/>
    <property type="match status" value="1"/>
</dbReference>
<feature type="region of interest" description="Disordered" evidence="11">
    <location>
        <begin position="747"/>
        <end position="771"/>
    </location>
</feature>
<dbReference type="Proteomes" id="UP001153636">
    <property type="component" value="Chromosome 6"/>
</dbReference>
<accession>A0A9P0D6W5</accession>
<evidence type="ECO:0000313" key="14">
    <source>
        <dbReference type="EMBL" id="CAH1112586.1"/>
    </source>
</evidence>
<evidence type="ECO:0000259" key="12">
    <source>
        <dbReference type="PROSITE" id="PS50089"/>
    </source>
</evidence>
<evidence type="ECO:0000256" key="3">
    <source>
        <dbReference type="ARBA" id="ARBA00022723"/>
    </source>
</evidence>
<feature type="region of interest" description="Disordered" evidence="11">
    <location>
        <begin position="576"/>
        <end position="605"/>
    </location>
</feature>
<reference evidence="14" key="1">
    <citation type="submission" date="2022-01" db="EMBL/GenBank/DDBJ databases">
        <authorList>
            <person name="King R."/>
        </authorList>
    </citation>
    <scope>NUCLEOTIDE SEQUENCE</scope>
</reference>
<dbReference type="InterPro" id="IPR017907">
    <property type="entry name" value="Znf_RING_CS"/>
</dbReference>
<dbReference type="PROSITE" id="PS00518">
    <property type="entry name" value="ZF_RING_1"/>
    <property type="match status" value="1"/>
</dbReference>
<dbReference type="OrthoDB" id="10261408at2759"/>
<dbReference type="Gene3D" id="3.30.710.10">
    <property type="entry name" value="Potassium Channel Kv1.1, Chain A"/>
    <property type="match status" value="1"/>
</dbReference>
<name>A0A9P0D6W5_9CUCU</name>
<dbReference type="InterPro" id="IPR000210">
    <property type="entry name" value="BTB/POZ_dom"/>
</dbReference>
<feature type="compositionally biased region" description="Polar residues" evidence="11">
    <location>
        <begin position="437"/>
        <end position="456"/>
    </location>
</feature>
<evidence type="ECO:0000259" key="13">
    <source>
        <dbReference type="PROSITE" id="PS50097"/>
    </source>
</evidence>
<keyword evidence="3" id="KW-0479">Metal-binding</keyword>
<gene>
    <name evidence="14" type="ORF">PSYICH_LOCUS12765</name>
</gene>
<evidence type="ECO:0000256" key="10">
    <source>
        <dbReference type="SAM" id="Coils"/>
    </source>
</evidence>
<feature type="region of interest" description="Disordered" evidence="11">
    <location>
        <begin position="432"/>
        <end position="474"/>
    </location>
</feature>
<evidence type="ECO:0000256" key="11">
    <source>
        <dbReference type="SAM" id="MobiDB-lite"/>
    </source>
</evidence>
<dbReference type="Pfam" id="PF00651">
    <property type="entry name" value="BTB"/>
    <property type="match status" value="1"/>
</dbReference>
<dbReference type="SUPFAM" id="SSF57850">
    <property type="entry name" value="RING/U-box"/>
    <property type="match status" value="1"/>
</dbReference>
<dbReference type="InterPro" id="IPR013083">
    <property type="entry name" value="Znf_RING/FYVE/PHD"/>
</dbReference>
<keyword evidence="10" id="KW-0175">Coiled coil</keyword>
<dbReference type="PROSITE" id="PS50097">
    <property type="entry name" value="BTB"/>
    <property type="match status" value="1"/>
</dbReference>
<dbReference type="SMART" id="SM00184">
    <property type="entry name" value="RING"/>
    <property type="match status" value="1"/>
</dbReference>
<evidence type="ECO:0000256" key="8">
    <source>
        <dbReference type="ARBA" id="ARBA00031762"/>
    </source>
</evidence>
<dbReference type="SMART" id="SM00225">
    <property type="entry name" value="BTB"/>
    <property type="match status" value="1"/>
</dbReference>
<dbReference type="InterPro" id="IPR003613">
    <property type="entry name" value="Ubox_domain"/>
</dbReference>
<organism evidence="14 15">
    <name type="scientific">Psylliodes chrysocephalus</name>
    <dbReference type="NCBI Taxonomy" id="3402493"/>
    <lineage>
        <taxon>Eukaryota</taxon>
        <taxon>Metazoa</taxon>
        <taxon>Ecdysozoa</taxon>
        <taxon>Arthropoda</taxon>
        <taxon>Hexapoda</taxon>
        <taxon>Insecta</taxon>
        <taxon>Pterygota</taxon>
        <taxon>Neoptera</taxon>
        <taxon>Endopterygota</taxon>
        <taxon>Coleoptera</taxon>
        <taxon>Polyphaga</taxon>
        <taxon>Cucujiformia</taxon>
        <taxon>Chrysomeloidea</taxon>
        <taxon>Chrysomelidae</taxon>
        <taxon>Galerucinae</taxon>
        <taxon>Alticini</taxon>
        <taxon>Psylliodes</taxon>
    </lineage>
</organism>
<evidence type="ECO:0000256" key="5">
    <source>
        <dbReference type="ARBA" id="ARBA00022833"/>
    </source>
</evidence>
<keyword evidence="5" id="KW-0862">Zinc</keyword>
<dbReference type="GO" id="GO:0016567">
    <property type="term" value="P:protein ubiquitination"/>
    <property type="evidence" value="ECO:0007669"/>
    <property type="project" value="InterPro"/>
</dbReference>
<protein>
    <recommendedName>
        <fullName evidence="2">E3 ubiquitin-protein ligase NRDP1</fullName>
    </recommendedName>
    <alternativeName>
        <fullName evidence="7">RING finger protein 41</fullName>
    </alternativeName>
    <alternativeName>
        <fullName evidence="8">RING-type E3 ubiquitin transferase NRDP1</fullName>
    </alternativeName>
</protein>
<dbReference type="CDD" id="cd18315">
    <property type="entry name" value="BTB_POZ_BAB-like"/>
    <property type="match status" value="1"/>
</dbReference>
<dbReference type="GO" id="GO:0008270">
    <property type="term" value="F:zinc ion binding"/>
    <property type="evidence" value="ECO:0007669"/>
    <property type="project" value="UniProtKB-KW"/>
</dbReference>